<accession>A0ABR2J2V0</accession>
<keyword evidence="3" id="KW-0440">LIM domain</keyword>
<dbReference type="Gene3D" id="2.10.110.10">
    <property type="entry name" value="Cysteine Rich Protein"/>
    <property type="match status" value="1"/>
</dbReference>
<dbReference type="CDD" id="cd08368">
    <property type="entry name" value="LIM"/>
    <property type="match status" value="1"/>
</dbReference>
<dbReference type="Proteomes" id="UP001470230">
    <property type="component" value="Unassembled WGS sequence"/>
</dbReference>
<feature type="domain" description="LIM zinc-binding" evidence="5">
    <location>
        <begin position="131"/>
        <end position="195"/>
    </location>
</feature>
<comment type="caution">
    <text evidence="6">The sequence shown here is derived from an EMBL/GenBank/DDBJ whole genome shotgun (WGS) entry which is preliminary data.</text>
</comment>
<reference evidence="6 7" key="1">
    <citation type="submission" date="2024-04" db="EMBL/GenBank/DDBJ databases">
        <title>Tritrichomonas musculus Genome.</title>
        <authorList>
            <person name="Alves-Ferreira E."/>
            <person name="Grigg M."/>
            <person name="Lorenzi H."/>
            <person name="Galac M."/>
        </authorList>
    </citation>
    <scope>NUCLEOTIDE SEQUENCE [LARGE SCALE GENOMIC DNA]</scope>
    <source>
        <strain evidence="6 7">EAF2021</strain>
    </source>
</reference>
<evidence type="ECO:0000256" key="3">
    <source>
        <dbReference type="PROSITE-ProRule" id="PRU00125"/>
    </source>
</evidence>
<proteinExistence type="predicted"/>
<evidence type="ECO:0000256" key="1">
    <source>
        <dbReference type="ARBA" id="ARBA00022723"/>
    </source>
</evidence>
<evidence type="ECO:0000256" key="2">
    <source>
        <dbReference type="ARBA" id="ARBA00022833"/>
    </source>
</evidence>
<dbReference type="InterPro" id="IPR001781">
    <property type="entry name" value="Znf_LIM"/>
</dbReference>
<evidence type="ECO:0000313" key="7">
    <source>
        <dbReference type="Proteomes" id="UP001470230"/>
    </source>
</evidence>
<name>A0ABR2J2V0_9EUKA</name>
<keyword evidence="2 3" id="KW-0862">Zinc</keyword>
<dbReference type="PROSITE" id="PS50023">
    <property type="entry name" value="LIM_DOMAIN_2"/>
    <property type="match status" value="1"/>
</dbReference>
<evidence type="ECO:0000259" key="5">
    <source>
        <dbReference type="PROSITE" id="PS50023"/>
    </source>
</evidence>
<keyword evidence="7" id="KW-1185">Reference proteome</keyword>
<dbReference type="EMBL" id="JAPFFF010000013">
    <property type="protein sequence ID" value="KAK8872091.1"/>
    <property type="molecule type" value="Genomic_DNA"/>
</dbReference>
<organism evidence="6 7">
    <name type="scientific">Tritrichomonas musculus</name>
    <dbReference type="NCBI Taxonomy" id="1915356"/>
    <lineage>
        <taxon>Eukaryota</taxon>
        <taxon>Metamonada</taxon>
        <taxon>Parabasalia</taxon>
        <taxon>Tritrichomonadida</taxon>
        <taxon>Tritrichomonadidae</taxon>
        <taxon>Tritrichomonas</taxon>
    </lineage>
</organism>
<dbReference type="SUPFAM" id="SSF56399">
    <property type="entry name" value="ADP-ribosylation"/>
    <property type="match status" value="1"/>
</dbReference>
<feature type="region of interest" description="Disordered" evidence="4">
    <location>
        <begin position="783"/>
        <end position="869"/>
    </location>
</feature>
<sequence length="883" mass="101366">MDFQYFIQPIAQVSTGSAILTQEGARAHYEGDWNATNEEENFISQNRIMFLCSSTNIYYNHSEFWTKRIDSYTISAKQNQSNDRIIIKKTQEIRSVGKCFFVCAHYIEGQNDYNSVLSAVNTVARDLDFQAVCTLCGQIITKKECVYYSQCPYHKKCIRCTKCNCEPPDDAKVDDFTNVNGTFLCTQHYNESLISNKLNNEEKQKYIEETKKNYVKKIFNIPFETKESTGSQAHDSLSISEKEVTVPTVVQDLVPSISVNINSSPENLDPDKLEEALGEDVGFLGFEDNEGDSTIFKILLFSSVDLEHDEIEESHKAYINNVKGKLETTIKDTALIGNFGEEPVISLKSNVPKGAIQESINKRSMNQLKVLMNVSDEESSKMEKEIINEIMKKKDNNKNFKHILSNKKLYDELDAQLRKDLEDNPYELIVVGLSGIASKYLDEYYEIKGQIPPEKVHEGSLYHGSDIGNHSKIANSHFLNPAKDDMKGKKVTDAGFYGKGIYSTDNAFYAALYGKEKKNTILRVTEKANLLGCRVIYYEDKVKDLYEQVEDYKKLSYYGKKIDDDIVENFGANHALVGSKRKFLPILEKDKDQSIIYANEYVLPNSCQIIPCYSFTVMRTDHYVLWKDDKVDSQFLKKISKEMEVNVYHKDNVEDAVALIKKKKYAALKLITNASGAENLIKQARKIIGSNFVCLIFDDENDQNNNMKWVSEMENVLLTRDSKDLLEFAKLEMNINKLLEFVEKLKKESNNIKFKINEGELLHFPNCDRRDVFYLTYYNKQKDNQNQNNANQNNQNQNNANQNNQNQNNANQNNQNQNNANQNNQNQNNANQNNQNQNNANQNNQNQNNANQDNQSKNENQNNQSKNESLLKKFIGNITSLFW</sequence>
<keyword evidence="1 3" id="KW-0479">Metal-binding</keyword>
<evidence type="ECO:0000256" key="4">
    <source>
        <dbReference type="SAM" id="MobiDB-lite"/>
    </source>
</evidence>
<protein>
    <recommendedName>
        <fullName evidence="5">LIM zinc-binding domain-containing protein</fullName>
    </recommendedName>
</protein>
<evidence type="ECO:0000313" key="6">
    <source>
        <dbReference type="EMBL" id="KAK8872091.1"/>
    </source>
</evidence>
<feature type="compositionally biased region" description="Low complexity" evidence="4">
    <location>
        <begin position="784"/>
        <end position="868"/>
    </location>
</feature>
<gene>
    <name evidence="6" type="ORF">M9Y10_007849</name>
</gene>